<dbReference type="Proteomes" id="UP000252254">
    <property type="component" value="Unassembled WGS sequence"/>
</dbReference>
<proteinExistence type="predicted"/>
<gene>
    <name evidence="1" type="ORF">DES48_107103</name>
</gene>
<dbReference type="EMBL" id="QNRI01000007">
    <property type="protein sequence ID" value="RBO97184.1"/>
    <property type="molecule type" value="Genomic_DNA"/>
</dbReference>
<keyword evidence="2" id="KW-1185">Reference proteome</keyword>
<organism evidence="1 2">
    <name type="scientific">Paraliobacillus ryukyuensis</name>
    <dbReference type="NCBI Taxonomy" id="200904"/>
    <lineage>
        <taxon>Bacteria</taxon>
        <taxon>Bacillati</taxon>
        <taxon>Bacillota</taxon>
        <taxon>Bacilli</taxon>
        <taxon>Bacillales</taxon>
        <taxon>Bacillaceae</taxon>
        <taxon>Paraliobacillus</taxon>
    </lineage>
</organism>
<evidence type="ECO:0000313" key="1">
    <source>
        <dbReference type="EMBL" id="RBO97184.1"/>
    </source>
</evidence>
<evidence type="ECO:0000313" key="2">
    <source>
        <dbReference type="Proteomes" id="UP000252254"/>
    </source>
</evidence>
<accession>A0A366E6R6</accession>
<protein>
    <submittedName>
        <fullName evidence="1">Uncharacterized protein</fullName>
    </submittedName>
</protein>
<reference evidence="1 2" key="1">
    <citation type="submission" date="2018-06" db="EMBL/GenBank/DDBJ databases">
        <title>Genomic Encyclopedia of Type Strains, Phase IV (KMG-IV): sequencing the most valuable type-strain genomes for metagenomic binning, comparative biology and taxonomic classification.</title>
        <authorList>
            <person name="Goeker M."/>
        </authorList>
    </citation>
    <scope>NUCLEOTIDE SEQUENCE [LARGE SCALE GENOMIC DNA]</scope>
    <source>
        <strain evidence="1 2">DSM 15140</strain>
    </source>
</reference>
<dbReference type="AlphaFoldDB" id="A0A366E6R6"/>
<name>A0A366E6R6_9BACI</name>
<comment type="caution">
    <text evidence="1">The sequence shown here is derived from an EMBL/GenBank/DDBJ whole genome shotgun (WGS) entry which is preliminary data.</text>
</comment>
<sequence length="35" mass="3908">MKKLLIVTLTFIMFLTVSTTSVFARTGTSSVKEKK</sequence>